<evidence type="ECO:0000313" key="3">
    <source>
        <dbReference type="Proteomes" id="UP000799118"/>
    </source>
</evidence>
<name>A0A6A4HN91_9AGAR</name>
<gene>
    <name evidence="2" type="ORF">BT96DRAFT_767839</name>
</gene>
<reference evidence="2" key="1">
    <citation type="journal article" date="2019" name="Environ. Microbiol.">
        <title>Fungal ecological strategies reflected in gene transcription - a case study of two litter decomposers.</title>
        <authorList>
            <person name="Barbi F."/>
            <person name="Kohler A."/>
            <person name="Barry K."/>
            <person name="Baskaran P."/>
            <person name="Daum C."/>
            <person name="Fauchery L."/>
            <person name="Ihrmark K."/>
            <person name="Kuo A."/>
            <person name="LaButti K."/>
            <person name="Lipzen A."/>
            <person name="Morin E."/>
            <person name="Grigoriev I.V."/>
            <person name="Henrissat B."/>
            <person name="Lindahl B."/>
            <person name="Martin F."/>
        </authorList>
    </citation>
    <scope>NUCLEOTIDE SEQUENCE</scope>
    <source>
        <strain evidence="2">JB14</strain>
    </source>
</reference>
<dbReference type="AlphaFoldDB" id="A0A6A4HN91"/>
<evidence type="ECO:0000256" key="1">
    <source>
        <dbReference type="SAM" id="MobiDB-lite"/>
    </source>
</evidence>
<sequence length="154" mass="16650">RVPGHTIMPAVKIENILQADGGTGNLSLSKEGLYVLSIATEEFIKRLILGGHRQAHAARRSAINYRDMADTTRQYQEFMFLKDIIPYPMALSDALELRATQVTDPFGDVPSAMPPRSASAPAHLKASSSKPKPKQSPLSNGKEKTNGSSSSSSK</sequence>
<dbReference type="GO" id="GO:0046982">
    <property type="term" value="F:protein heterodimerization activity"/>
    <property type="evidence" value="ECO:0007669"/>
    <property type="project" value="InterPro"/>
</dbReference>
<feature type="region of interest" description="Disordered" evidence="1">
    <location>
        <begin position="104"/>
        <end position="154"/>
    </location>
</feature>
<dbReference type="SUPFAM" id="SSF47113">
    <property type="entry name" value="Histone-fold"/>
    <property type="match status" value="1"/>
</dbReference>
<dbReference type="Gene3D" id="1.10.20.10">
    <property type="entry name" value="Histone, subunit A"/>
    <property type="match status" value="1"/>
</dbReference>
<keyword evidence="3" id="KW-1185">Reference proteome</keyword>
<proteinExistence type="predicted"/>
<feature type="non-terminal residue" evidence="2">
    <location>
        <position position="1"/>
    </location>
</feature>
<protein>
    <recommendedName>
        <fullName evidence="4">Transcription factor CBF/NF-Y/archaeal histone domain-containing protein</fullName>
    </recommendedName>
</protein>
<dbReference type="Proteomes" id="UP000799118">
    <property type="component" value="Unassembled WGS sequence"/>
</dbReference>
<organism evidence="2 3">
    <name type="scientific">Gymnopus androsaceus JB14</name>
    <dbReference type="NCBI Taxonomy" id="1447944"/>
    <lineage>
        <taxon>Eukaryota</taxon>
        <taxon>Fungi</taxon>
        <taxon>Dikarya</taxon>
        <taxon>Basidiomycota</taxon>
        <taxon>Agaricomycotina</taxon>
        <taxon>Agaricomycetes</taxon>
        <taxon>Agaricomycetidae</taxon>
        <taxon>Agaricales</taxon>
        <taxon>Marasmiineae</taxon>
        <taxon>Omphalotaceae</taxon>
        <taxon>Gymnopus</taxon>
    </lineage>
</organism>
<accession>A0A6A4HN91</accession>
<dbReference type="InterPro" id="IPR009072">
    <property type="entry name" value="Histone-fold"/>
</dbReference>
<dbReference type="EMBL" id="ML769456">
    <property type="protein sequence ID" value="KAE9400442.1"/>
    <property type="molecule type" value="Genomic_DNA"/>
</dbReference>
<feature type="non-terminal residue" evidence="2">
    <location>
        <position position="154"/>
    </location>
</feature>
<evidence type="ECO:0000313" key="2">
    <source>
        <dbReference type="EMBL" id="KAE9400442.1"/>
    </source>
</evidence>
<feature type="compositionally biased region" description="Low complexity" evidence="1">
    <location>
        <begin position="110"/>
        <end position="139"/>
    </location>
</feature>
<evidence type="ECO:0008006" key="4">
    <source>
        <dbReference type="Google" id="ProtNLM"/>
    </source>
</evidence>
<dbReference type="OrthoDB" id="636685at2759"/>